<dbReference type="NCBIfam" id="TIGR00756">
    <property type="entry name" value="PPR"/>
    <property type="match status" value="2"/>
</dbReference>
<dbReference type="Gramene" id="TraesROB_scaffold_075320_01G000200.1">
    <property type="protein sequence ID" value="TraesROB_scaffold_075320_01G000200.1"/>
    <property type="gene ID" value="TraesROB_scaffold_075320_01G000200"/>
</dbReference>
<comment type="similarity">
    <text evidence="1">Belongs to the PPR family. PCMP-H subfamily.</text>
</comment>
<dbReference type="FunFam" id="1.25.40.10:FF:001729">
    <property type="entry name" value="Pentatricopeptide repeat-containing protein"/>
    <property type="match status" value="1"/>
</dbReference>
<dbReference type="Gramene" id="TraesLAC5B03G02820680.1">
    <property type="protein sequence ID" value="TraesLAC5B03G02820680.1.CDS1"/>
    <property type="gene ID" value="TraesLAC5B03G02820680"/>
</dbReference>
<reference evidence="5" key="1">
    <citation type="submission" date="2018-08" db="EMBL/GenBank/DDBJ databases">
        <authorList>
            <person name="Rossello M."/>
        </authorList>
    </citation>
    <scope>NUCLEOTIDE SEQUENCE [LARGE SCALE GENOMIC DNA]</scope>
    <source>
        <strain evidence="5">cv. Chinese Spring</strain>
    </source>
</reference>
<dbReference type="STRING" id="4565.A0A3B6LK86"/>
<dbReference type="InterPro" id="IPR011990">
    <property type="entry name" value="TPR-like_helical_dom_sf"/>
</dbReference>
<keyword evidence="2" id="KW-0677">Repeat</keyword>
<feature type="repeat" description="PPR" evidence="4">
    <location>
        <begin position="601"/>
        <end position="635"/>
    </location>
</feature>
<dbReference type="Gene3D" id="1.25.40.10">
    <property type="entry name" value="Tetratricopeptide repeat domain"/>
    <property type="match status" value="6"/>
</dbReference>
<dbReference type="FunFam" id="1.25.40.10:FF:000343">
    <property type="entry name" value="Pentatricopeptide repeat-containing protein At3g58590"/>
    <property type="match status" value="1"/>
</dbReference>
<protein>
    <recommendedName>
        <fullName evidence="7">Pentacotripeptide-repeat region of PRORP domain-containing protein</fullName>
    </recommendedName>
</protein>
<dbReference type="Gramene" id="TraesCS5B02G148200.1">
    <property type="protein sequence ID" value="TraesCS5B02G148200.1.cds1"/>
    <property type="gene ID" value="TraesCS5B02G148200"/>
</dbReference>
<sequence>MRASVLLLQARGSSSTFFPGPKSPDPLALAHALSAASRSSRSPSRLHAQVLKLGMSGDTFTTNHLLISYSRSGLLGSALAVFDEMPHRNLVSWTAMVSASTRGGAAELGIGLFVSMLRSGFFPNEFSLASALRAACDRSAARAKLQFGALLHGVAVKVGVDADPFLGSSLLLMYARHGCVAAAERAFADVRCKDLTCWNAMLEGYVSNGCGYGAMRAMALMQQCGLPADMFTYVSALKACSITGELDFGRRLHGCVIHNMFESDTSVMNALVDMYLRSGLTDIAMAAFGRIRQKDTISWNTLISRFAHDEDDRAAACCFADMPLSGSKPNEVTFSIMLRLSGAKENASLGLQIFSLSYRHGYSDDVLVANAVINMLSRCGLLNCAHGFFCNLKFRNIVTWNEMIAGYGLYSCSEDAMRLFRSMVCFGERPDEFTYSAILSAFQESHEARNHEQLHAIILKQGVASRQFVSTSLIKTKAVFGSVQGALKVIEDTGEMDFVSWGVIITSFLKHGLNNEVLFLFNLFRSDRMNKPDEFILATVLNACANAALIRQSRCIHSIVVRTGHWKHFCVASALVDAYAKCGDISAAESAFATISSVSADAILYNTMLTAYANHGRINEALSLYQDMAQAQLIPTPATFVAIVSACSHFGLVEEGKVVFNLMMSEGQGMNPTRANFATLVDLLARKGLLREAKGVIEVMPFQPWPAVWRSLMNGCRIHGNKELGVLAAEQIMRMTPSSDGAYVSLSNVFADVGEWHSAEEARMVMAENQVWKVQGYSRIEV</sequence>
<feature type="repeat" description="PPR" evidence="4">
    <location>
        <begin position="396"/>
        <end position="430"/>
    </location>
</feature>
<dbReference type="Gramene" id="TraesMAC5B03G02866810.1">
    <property type="protein sequence ID" value="TraesMAC5B03G02866810.1.CDS1"/>
    <property type="gene ID" value="TraesMAC5B03G02866810"/>
</dbReference>
<dbReference type="PANTHER" id="PTHR24015">
    <property type="entry name" value="OS07G0578800 PROTEIN-RELATED"/>
    <property type="match status" value="1"/>
</dbReference>
<dbReference type="InterPro" id="IPR046848">
    <property type="entry name" value="E_motif"/>
</dbReference>
<feature type="repeat" description="PPR" evidence="4">
    <location>
        <begin position="58"/>
        <end position="92"/>
    </location>
</feature>
<dbReference type="Gramene" id="TraesCS5B03G0409300.1">
    <property type="protein sequence ID" value="TraesCS5B03G0409300.1.CDS1"/>
    <property type="gene ID" value="TraesCS5B03G0409300"/>
</dbReference>
<dbReference type="Gramene" id="TraesNOR5B03G02894020.1">
    <property type="protein sequence ID" value="TraesNOR5B03G02894020.1.CDS1"/>
    <property type="gene ID" value="TraesNOR5B03G02894020"/>
</dbReference>
<dbReference type="PROSITE" id="PS51375">
    <property type="entry name" value="PPR"/>
    <property type="match status" value="4"/>
</dbReference>
<dbReference type="PANTHER" id="PTHR24015:SF1793">
    <property type="entry name" value="OS11G0109800 PROTEIN"/>
    <property type="match status" value="1"/>
</dbReference>
<dbReference type="GO" id="GO:0003723">
    <property type="term" value="F:RNA binding"/>
    <property type="evidence" value="ECO:0007669"/>
    <property type="project" value="InterPro"/>
</dbReference>
<dbReference type="Gramene" id="TraesLDM5B03G02869620.1">
    <property type="protein sequence ID" value="TraesLDM5B03G02869620.1.CDS1"/>
    <property type="gene ID" value="TraesLDM5B03G02869620"/>
</dbReference>
<dbReference type="SUPFAM" id="SSF48452">
    <property type="entry name" value="TPR-like"/>
    <property type="match status" value="1"/>
</dbReference>
<dbReference type="Proteomes" id="UP000019116">
    <property type="component" value="Chromosome 5B"/>
</dbReference>
<dbReference type="FunFam" id="1.25.40.10:FF:000201">
    <property type="entry name" value="Pentatricopeptide repeat-containing protein mitochondrial"/>
    <property type="match status" value="1"/>
</dbReference>
<accession>A0A3B6LK86</accession>
<proteinExistence type="inferred from homology"/>
<dbReference type="GO" id="GO:0009451">
    <property type="term" value="P:RNA modification"/>
    <property type="evidence" value="ECO:0007669"/>
    <property type="project" value="InterPro"/>
</dbReference>
<feature type="repeat" description="PPR" evidence="4">
    <location>
        <begin position="295"/>
        <end position="329"/>
    </location>
</feature>
<dbReference type="Gramene" id="TraesJUL5B03G02888360.1">
    <property type="protein sequence ID" value="TraesJUL5B03G02888360.1.CDS1"/>
    <property type="gene ID" value="TraesJUL5B03G02888360"/>
</dbReference>
<dbReference type="Gramene" id="TraesKAR5B01G0181980.1">
    <property type="protein sequence ID" value="cds.TraesKAR5B01G0181980.1"/>
    <property type="gene ID" value="TraesKAR5B01G0181980"/>
</dbReference>
<evidence type="ECO:0000256" key="2">
    <source>
        <dbReference type="ARBA" id="ARBA00022737"/>
    </source>
</evidence>
<dbReference type="SMR" id="A0A3B6LK86"/>
<gene>
    <name evidence="5" type="primary">LOC123111380</name>
</gene>
<dbReference type="KEGG" id="taes:123111380"/>
<dbReference type="OrthoDB" id="733253at2759"/>
<reference evidence="5" key="2">
    <citation type="submission" date="2018-10" db="UniProtKB">
        <authorList>
            <consortium name="EnsemblPlants"/>
        </authorList>
    </citation>
    <scope>IDENTIFICATION</scope>
</reference>
<dbReference type="Pfam" id="PF20431">
    <property type="entry name" value="E_motif"/>
    <property type="match status" value="1"/>
</dbReference>
<dbReference type="EnsemblPlants" id="TraesCS5B02G148200.1">
    <property type="protein sequence ID" value="TraesCS5B02G148200.1.cds1"/>
    <property type="gene ID" value="TraesCS5B02G148200"/>
</dbReference>
<keyword evidence="6" id="KW-1185">Reference proteome</keyword>
<evidence type="ECO:0000313" key="6">
    <source>
        <dbReference type="Proteomes" id="UP000019116"/>
    </source>
</evidence>
<name>A0A3B6LK86_WHEAT</name>
<dbReference type="RefSeq" id="XP_044388103.1">
    <property type="nucleotide sequence ID" value="XM_044532168.1"/>
</dbReference>
<keyword evidence="3" id="KW-0809">Transit peptide</keyword>
<evidence type="ECO:0000256" key="3">
    <source>
        <dbReference type="ARBA" id="ARBA00022946"/>
    </source>
</evidence>
<dbReference type="Gramene" id="TraesJAG5B03G02865550.1">
    <property type="protein sequence ID" value="TraesJAG5B03G02865550.1.CDS1"/>
    <property type="gene ID" value="TraesJAG5B03G02865550"/>
</dbReference>
<evidence type="ECO:0000256" key="4">
    <source>
        <dbReference type="PROSITE-ProRule" id="PRU00708"/>
    </source>
</evidence>
<organism evidence="5">
    <name type="scientific">Triticum aestivum</name>
    <name type="common">Wheat</name>
    <dbReference type="NCBI Taxonomy" id="4565"/>
    <lineage>
        <taxon>Eukaryota</taxon>
        <taxon>Viridiplantae</taxon>
        <taxon>Streptophyta</taxon>
        <taxon>Embryophyta</taxon>
        <taxon>Tracheophyta</taxon>
        <taxon>Spermatophyta</taxon>
        <taxon>Magnoliopsida</taxon>
        <taxon>Liliopsida</taxon>
        <taxon>Poales</taxon>
        <taxon>Poaceae</taxon>
        <taxon>BOP clade</taxon>
        <taxon>Pooideae</taxon>
        <taxon>Triticodae</taxon>
        <taxon>Triticeae</taxon>
        <taxon>Triticinae</taxon>
        <taxon>Triticum</taxon>
    </lineage>
</organism>
<dbReference type="OMA" id="FGHHAIR"/>
<dbReference type="Gramene" id="TraesWEE_scaffold_073617_01G000200.1">
    <property type="protein sequence ID" value="TraesWEE_scaffold_073617_01G000200.1"/>
    <property type="gene ID" value="TraesWEE_scaffold_073617_01G000200"/>
</dbReference>
<evidence type="ECO:0000256" key="1">
    <source>
        <dbReference type="ARBA" id="ARBA00006643"/>
    </source>
</evidence>
<evidence type="ECO:0000313" key="5">
    <source>
        <dbReference type="EnsemblPlants" id="TraesCS5B02G148200.1.cds1"/>
    </source>
</evidence>
<dbReference type="FunFam" id="1.25.40.10:FF:001108">
    <property type="entry name" value="Pentatricopeptide repeat-containing protein"/>
    <property type="match status" value="1"/>
</dbReference>
<dbReference type="InterPro" id="IPR046960">
    <property type="entry name" value="PPR_At4g14850-like_plant"/>
</dbReference>
<dbReference type="Pfam" id="PF01535">
    <property type="entry name" value="PPR"/>
    <property type="match status" value="4"/>
</dbReference>
<dbReference type="AlphaFoldDB" id="A0A3B6LK86"/>
<dbReference type="GeneID" id="123111380"/>
<dbReference type="Pfam" id="PF13041">
    <property type="entry name" value="PPR_2"/>
    <property type="match status" value="3"/>
</dbReference>
<dbReference type="InterPro" id="IPR002885">
    <property type="entry name" value="PPR_rpt"/>
</dbReference>
<evidence type="ECO:0008006" key="7">
    <source>
        <dbReference type="Google" id="ProtNLM"/>
    </source>
</evidence>
<dbReference type="Gramene" id="TraesCAD_scaffold_061578_01G000200.1">
    <property type="protein sequence ID" value="TraesCAD_scaffold_061578_01G000200.1"/>
    <property type="gene ID" value="TraesCAD_scaffold_061578_01G000200"/>
</dbReference>
<dbReference type="Gramene" id="TraesSTA5B03G02859130.1">
    <property type="protein sequence ID" value="TraesSTA5B03G02859130.1.CDS1"/>
    <property type="gene ID" value="TraesSTA5B03G02859130"/>
</dbReference>